<sequence>MKFSVPAIIAMVVNAVYNIVDRIFVSQFIGESALAALTIVFPFMILAFAIANLIGNGGVSLISICLGEQNIDKANHIFGNMLSAVIGFILIIVFCSFIGIDSLLAILGADGDIIIYAKDYLEIILIGFVPQMVSFCLSGVVRTEGKPILAMQTMLVGAISNIILDAIFIVGFGWGVKGAALATIFGQILGLMVLLPHFIKKQSIVKLYPKNLIINIKLLCKIIGIGTSSFMMTAGASFAMIILNTYLATYGGSSALTAMGAINSLFTLFFMPLMGIQQGMQPIIGYNHGARKHERVRQTLLQGLKITTAFSIVIFLLLETFPEVFMSMFLDKTSDTMAIGVQGLRLYMLSIPILSINIVAMGYFQAIASSFKAIILGASRQFILLIPAVMILSQMFGLTGVWIATPISDAIAVILSISMLLPVLNVNKNIIVEIK</sequence>
<evidence type="ECO:0000313" key="1">
    <source>
        <dbReference type="EMBL" id="ONI44451.1"/>
    </source>
</evidence>
<evidence type="ECO:0000313" key="2">
    <source>
        <dbReference type="Proteomes" id="UP000188637"/>
    </source>
</evidence>
<proteinExistence type="predicted"/>
<protein>
    <submittedName>
        <fullName evidence="1">Uncharacterized protein</fullName>
    </submittedName>
</protein>
<dbReference type="EMBL" id="LJHD01000107">
    <property type="protein sequence ID" value="ONI44451.1"/>
    <property type="molecule type" value="Genomic_DNA"/>
</dbReference>
<organism evidence="1 2">
    <name type="scientific">Candidatus Epulonipiscium fishelsonii</name>
    <dbReference type="NCBI Taxonomy" id="77094"/>
    <lineage>
        <taxon>Bacteria</taxon>
        <taxon>Bacillati</taxon>
        <taxon>Bacillota</taxon>
        <taxon>Clostridia</taxon>
        <taxon>Lachnospirales</taxon>
        <taxon>Lachnospiraceae</taxon>
        <taxon>Candidatus Epulonipiscium</taxon>
    </lineage>
</organism>
<gene>
    <name evidence="1" type="ORF">AN640_05540</name>
</gene>
<comment type="caution">
    <text evidence="1">The sequence shown here is derived from an EMBL/GenBank/DDBJ whole genome shotgun (WGS) entry which is preliminary data.</text>
</comment>
<reference evidence="1" key="1">
    <citation type="submission" date="2016-08" db="EMBL/GenBank/DDBJ databases">
        <authorList>
            <person name="Ngugi D.K."/>
            <person name="Miyake S."/>
            <person name="Stingl U."/>
        </authorList>
    </citation>
    <scope>NUCLEOTIDE SEQUENCE</scope>
    <source>
        <strain evidence="1">SCG-D08WGA-EpuloA1</strain>
    </source>
</reference>
<keyword evidence="2" id="KW-1185">Reference proteome</keyword>
<dbReference type="Proteomes" id="UP000188637">
    <property type="component" value="Unassembled WGS sequence"/>
</dbReference>
<name>A0ACC8XI39_9FIRM</name>
<accession>A0ACC8XI39</accession>